<name>A0AAN7NJF2_MYCAM</name>
<sequence>MSFQFRDKDVMRDSAKYFAQVQGGLTETCGVWEQGVVGFGVGAAGLQVRPSPGEGPSTTTGQLSWTISVVTALWSQVVVSVYHKGIIPGWISSDQRVFRFLKRLLLAFSWVLVR</sequence>
<evidence type="ECO:0000313" key="1">
    <source>
        <dbReference type="EMBL" id="KAK4827145.1"/>
    </source>
</evidence>
<dbReference type="AlphaFoldDB" id="A0AAN7NJF2"/>
<accession>A0AAN7NJF2</accession>
<evidence type="ECO:0000313" key="2">
    <source>
        <dbReference type="Proteomes" id="UP001333110"/>
    </source>
</evidence>
<dbReference type="Proteomes" id="UP001333110">
    <property type="component" value="Unassembled WGS sequence"/>
</dbReference>
<organism evidence="1 2">
    <name type="scientific">Mycteria americana</name>
    <name type="common">Wood stork</name>
    <dbReference type="NCBI Taxonomy" id="33587"/>
    <lineage>
        <taxon>Eukaryota</taxon>
        <taxon>Metazoa</taxon>
        <taxon>Chordata</taxon>
        <taxon>Craniata</taxon>
        <taxon>Vertebrata</taxon>
        <taxon>Euteleostomi</taxon>
        <taxon>Archelosauria</taxon>
        <taxon>Archosauria</taxon>
        <taxon>Dinosauria</taxon>
        <taxon>Saurischia</taxon>
        <taxon>Theropoda</taxon>
        <taxon>Coelurosauria</taxon>
        <taxon>Aves</taxon>
        <taxon>Neognathae</taxon>
        <taxon>Neoaves</taxon>
        <taxon>Aequornithes</taxon>
        <taxon>Ciconiiformes</taxon>
        <taxon>Ciconiidae</taxon>
        <taxon>Mycteria</taxon>
    </lineage>
</organism>
<protein>
    <submittedName>
        <fullName evidence="1">Uncharacterized protein</fullName>
    </submittedName>
</protein>
<proteinExistence type="predicted"/>
<keyword evidence="2" id="KW-1185">Reference proteome</keyword>
<dbReference type="EMBL" id="JAUNZN010000002">
    <property type="protein sequence ID" value="KAK4827145.1"/>
    <property type="molecule type" value="Genomic_DNA"/>
</dbReference>
<comment type="caution">
    <text evidence="1">The sequence shown here is derived from an EMBL/GenBank/DDBJ whole genome shotgun (WGS) entry which is preliminary data.</text>
</comment>
<gene>
    <name evidence="1" type="ORF">QYF61_014739</name>
</gene>
<reference evidence="1 2" key="1">
    <citation type="journal article" date="2023" name="J. Hered.">
        <title>Chromosome-level genome of the wood stork (Mycteria americana) provides insight into avian chromosome evolution.</title>
        <authorList>
            <person name="Flamio R. Jr."/>
            <person name="Ramstad K.M."/>
        </authorList>
    </citation>
    <scope>NUCLEOTIDE SEQUENCE [LARGE SCALE GENOMIC DNA]</scope>
    <source>
        <strain evidence="1">JAX WOST 10</strain>
    </source>
</reference>